<evidence type="ECO:0000313" key="3">
    <source>
        <dbReference type="Proteomes" id="UP000782241"/>
    </source>
</evidence>
<dbReference type="Proteomes" id="UP000782241">
    <property type="component" value="Unassembled WGS sequence"/>
</dbReference>
<comment type="caution">
    <text evidence="2">The sequence shown here is derived from an EMBL/GenBank/DDBJ whole genome shotgun (WGS) entry which is preliminary data.</text>
</comment>
<keyword evidence="3" id="KW-1185">Reference proteome</keyword>
<name>A0A9P7KRI4_9HYPO</name>
<dbReference type="InterPro" id="IPR001810">
    <property type="entry name" value="F-box_dom"/>
</dbReference>
<organism evidence="2 3">
    <name type="scientific">Fusarium avenaceum</name>
    <dbReference type="NCBI Taxonomy" id="40199"/>
    <lineage>
        <taxon>Eukaryota</taxon>
        <taxon>Fungi</taxon>
        <taxon>Dikarya</taxon>
        <taxon>Ascomycota</taxon>
        <taxon>Pezizomycotina</taxon>
        <taxon>Sordariomycetes</taxon>
        <taxon>Hypocreomycetidae</taxon>
        <taxon>Hypocreales</taxon>
        <taxon>Nectriaceae</taxon>
        <taxon>Fusarium</taxon>
        <taxon>Fusarium tricinctum species complex</taxon>
    </lineage>
</organism>
<dbReference type="AlphaFoldDB" id="A0A9P7KRI4"/>
<evidence type="ECO:0000259" key="1">
    <source>
        <dbReference type="Pfam" id="PF12937"/>
    </source>
</evidence>
<dbReference type="EMBL" id="JAGPUO010000015">
    <property type="protein sequence ID" value="KAG5658215.1"/>
    <property type="molecule type" value="Genomic_DNA"/>
</dbReference>
<evidence type="ECO:0000313" key="2">
    <source>
        <dbReference type="EMBL" id="KAG5658215.1"/>
    </source>
</evidence>
<protein>
    <recommendedName>
        <fullName evidence="1">F-box domain-containing protein</fullName>
    </recommendedName>
</protein>
<dbReference type="Pfam" id="PF12937">
    <property type="entry name" value="F-box-like"/>
    <property type="match status" value="1"/>
</dbReference>
<reference evidence="2" key="1">
    <citation type="submission" date="2021-04" db="EMBL/GenBank/DDBJ databases">
        <title>Draft genome of Fusarium avenaceum strain F156N33, isolated from an atmospheric sample in Virginia.</title>
        <authorList>
            <person name="Yang S."/>
            <person name="Vinatzer B.A."/>
            <person name="Coleman J."/>
        </authorList>
    </citation>
    <scope>NUCLEOTIDE SEQUENCE</scope>
    <source>
        <strain evidence="2">F156N33</strain>
    </source>
</reference>
<proteinExistence type="predicted"/>
<sequence>MASPTMQKLPNELIAHILSFLDSESDLQTRVYQDPAKIARPISSGPNTPIKNASLVCSLWRTSVINYLFRHIVWPLRRFHKPVIQDFASKIDVLDFVRRNNLASIVETFTILIDTPRGSGQNRYADDLWGILPPESQQPDSPVSWNLLWSVLSQDNQRNNEQSDARTEQDRVRCHWDNNWLWHTIFDVIDPLRITLISSIDVLASLLSRSVDFSTHWAFNSTYYIISLSRSAQTMGPERKSDLLPSQLPGLRNRIPCDLFHIRDWNSLLINEGSFAPVYSTYEFFHYSAATLLPAIFDASDPSFNTICGNLKSLSYIATFPLSHHISDFLIPHCPPVEHLFVQLMPKNRDFWESSSLSRVNLSDLWLECDTSYALLVRQMLEPIPQPGWQKLKMFETGDKPAEGVWRMNTYNGHINGVNGWREQSEGVFIKDDPESADQEEQAVMVEEM</sequence>
<gene>
    <name evidence="2" type="ORF">KAF25_007166</name>
</gene>
<accession>A0A9P7KRI4</accession>
<feature type="domain" description="F-box" evidence="1">
    <location>
        <begin position="7"/>
        <end position="72"/>
    </location>
</feature>